<feature type="non-terminal residue" evidence="2">
    <location>
        <position position="1"/>
    </location>
</feature>
<dbReference type="GO" id="GO:0005634">
    <property type="term" value="C:nucleus"/>
    <property type="evidence" value="ECO:0007669"/>
    <property type="project" value="TreeGrafter"/>
</dbReference>
<accession>A0A9P6MF58</accession>
<dbReference type="GO" id="GO:0008276">
    <property type="term" value="F:protein methyltransferase activity"/>
    <property type="evidence" value="ECO:0007669"/>
    <property type="project" value="InterPro"/>
</dbReference>
<keyword evidence="3" id="KW-1185">Reference proteome</keyword>
<organism evidence="2 3">
    <name type="scientific">Entomortierella chlamydospora</name>
    <dbReference type="NCBI Taxonomy" id="101097"/>
    <lineage>
        <taxon>Eukaryota</taxon>
        <taxon>Fungi</taxon>
        <taxon>Fungi incertae sedis</taxon>
        <taxon>Mucoromycota</taxon>
        <taxon>Mortierellomycotina</taxon>
        <taxon>Mortierellomycetes</taxon>
        <taxon>Mortierellales</taxon>
        <taxon>Mortierellaceae</taxon>
        <taxon>Entomortierella</taxon>
    </lineage>
</organism>
<dbReference type="GO" id="GO:0032259">
    <property type="term" value="P:methylation"/>
    <property type="evidence" value="ECO:0007669"/>
    <property type="project" value="UniProtKB-KW"/>
</dbReference>
<evidence type="ECO:0000256" key="1">
    <source>
        <dbReference type="SAM" id="MobiDB-lite"/>
    </source>
</evidence>
<comment type="caution">
    <text evidence="2">The sequence shown here is derived from an EMBL/GenBank/DDBJ whole genome shotgun (WGS) entry which is preliminary data.</text>
</comment>
<sequence>MSWAQTTIRLTAKSRDSDLQQLNHPDDLLESESNTEFYHDTNSDPEPQSDIESSNVDDLVLSEVHIHPANGRVDGQTRTSIFHVGSRSLIQIETSIDAPKVTKDLPWDYAVEIQHAMGTTLRGVGSQVWMGCFLLVDWMISIREQLTGNVALELGGGTGLASIAVCLATPVEKVFCT</sequence>
<keyword evidence="2" id="KW-0808">Transferase</keyword>
<name>A0A9P6MF58_9FUNG</name>
<evidence type="ECO:0000313" key="2">
    <source>
        <dbReference type="EMBL" id="KAF9996910.1"/>
    </source>
</evidence>
<protein>
    <submittedName>
        <fullName evidence="2">Methyltransferase-like protein 22</fullName>
    </submittedName>
</protein>
<proteinExistence type="predicted"/>
<feature type="region of interest" description="Disordered" evidence="1">
    <location>
        <begin position="1"/>
        <end position="53"/>
    </location>
</feature>
<dbReference type="Gene3D" id="3.40.50.150">
    <property type="entry name" value="Vaccinia Virus protein VP39"/>
    <property type="match status" value="1"/>
</dbReference>
<evidence type="ECO:0000313" key="3">
    <source>
        <dbReference type="Proteomes" id="UP000703661"/>
    </source>
</evidence>
<dbReference type="AlphaFoldDB" id="A0A9P6MF58"/>
<dbReference type="InterPro" id="IPR029063">
    <property type="entry name" value="SAM-dependent_MTases_sf"/>
</dbReference>
<dbReference type="PANTHER" id="PTHR23108:SF0">
    <property type="entry name" value="METHYLTRANSFERASE-LIKE PROTEIN 22"/>
    <property type="match status" value="1"/>
</dbReference>
<gene>
    <name evidence="2" type="primary">METTL22</name>
    <name evidence="2" type="ORF">BGZ80_007121</name>
</gene>
<dbReference type="EMBL" id="JAAAID010003599">
    <property type="protein sequence ID" value="KAF9996910.1"/>
    <property type="molecule type" value="Genomic_DNA"/>
</dbReference>
<feature type="compositionally biased region" description="Polar residues" evidence="1">
    <location>
        <begin position="44"/>
        <end position="53"/>
    </location>
</feature>
<reference evidence="2" key="1">
    <citation type="journal article" date="2020" name="Fungal Divers.">
        <title>Resolving the Mortierellaceae phylogeny through synthesis of multi-gene phylogenetics and phylogenomics.</title>
        <authorList>
            <person name="Vandepol N."/>
            <person name="Liber J."/>
            <person name="Desiro A."/>
            <person name="Na H."/>
            <person name="Kennedy M."/>
            <person name="Barry K."/>
            <person name="Grigoriev I.V."/>
            <person name="Miller A.N."/>
            <person name="O'Donnell K."/>
            <person name="Stajich J.E."/>
            <person name="Bonito G."/>
        </authorList>
    </citation>
    <scope>NUCLEOTIDE SEQUENCE</scope>
    <source>
        <strain evidence="2">NRRL 2769</strain>
    </source>
</reference>
<dbReference type="Proteomes" id="UP000703661">
    <property type="component" value="Unassembled WGS sequence"/>
</dbReference>
<dbReference type="InterPro" id="IPR038899">
    <property type="entry name" value="METTL22"/>
</dbReference>
<dbReference type="PANTHER" id="PTHR23108">
    <property type="entry name" value="METHYLTRANSFERASE-RELATED"/>
    <property type="match status" value="1"/>
</dbReference>
<keyword evidence="2" id="KW-0489">Methyltransferase</keyword>